<organism evidence="1 2">
    <name type="scientific">Streptomyces formicae</name>
    <dbReference type="NCBI Taxonomy" id="1616117"/>
    <lineage>
        <taxon>Bacteria</taxon>
        <taxon>Bacillati</taxon>
        <taxon>Actinomycetota</taxon>
        <taxon>Actinomycetes</taxon>
        <taxon>Kitasatosporales</taxon>
        <taxon>Streptomycetaceae</taxon>
        <taxon>Streptomyces</taxon>
    </lineage>
</organism>
<dbReference type="RefSeq" id="WP_098240716.1">
    <property type="nucleotide sequence ID" value="NZ_CP022685.1"/>
</dbReference>
<evidence type="ECO:0000313" key="2">
    <source>
        <dbReference type="Proteomes" id="UP000221011"/>
    </source>
</evidence>
<sequence>MTTNRCDDIQVKPDRDTKMRLCYLKNRNPRDKVCKGWVTARAAKWTVLGTDFNDGVYFYLDFPNSSSLKTGWVAA</sequence>
<dbReference type="Proteomes" id="UP000221011">
    <property type="component" value="Chromosome"/>
</dbReference>
<dbReference type="EMBL" id="CP022685">
    <property type="protein sequence ID" value="ATL25639.1"/>
    <property type="molecule type" value="Genomic_DNA"/>
</dbReference>
<accession>A0A291Q1Q4</accession>
<protein>
    <submittedName>
        <fullName evidence="1">Uncharacterized protein</fullName>
    </submittedName>
</protein>
<dbReference type="KEGG" id="sfk:KY5_0621c"/>
<keyword evidence="2" id="KW-1185">Reference proteome</keyword>
<name>A0A291Q1Q4_9ACTN</name>
<proteinExistence type="predicted"/>
<gene>
    <name evidence="1" type="ORF">KY5_0621c</name>
</gene>
<dbReference type="AlphaFoldDB" id="A0A291Q1Q4"/>
<evidence type="ECO:0000313" key="1">
    <source>
        <dbReference type="EMBL" id="ATL25639.1"/>
    </source>
</evidence>
<reference evidence="1 2" key="1">
    <citation type="submission" date="2017-08" db="EMBL/GenBank/DDBJ databases">
        <title>Complete Genome Sequence of Streptomyces formicae KY5, the formicamycin producer.</title>
        <authorList>
            <person name="Holmes N.A."/>
            <person name="Devine R."/>
            <person name="Qin Z."/>
            <person name="Seipke R.F."/>
            <person name="Wilkinson B."/>
            <person name="Hutchings M.I."/>
        </authorList>
    </citation>
    <scope>NUCLEOTIDE SEQUENCE [LARGE SCALE GENOMIC DNA]</scope>
    <source>
        <strain evidence="1 2">KY5</strain>
    </source>
</reference>